<evidence type="ECO:0000256" key="3">
    <source>
        <dbReference type="ARBA" id="ARBA00022448"/>
    </source>
</evidence>
<evidence type="ECO:0000313" key="9">
    <source>
        <dbReference type="EMBL" id="EEG77123.1"/>
    </source>
</evidence>
<dbReference type="InterPro" id="IPR001734">
    <property type="entry name" value="Na/solute_symporter"/>
</dbReference>
<dbReference type="Pfam" id="PF00474">
    <property type="entry name" value="SSF"/>
    <property type="match status" value="2"/>
</dbReference>
<comment type="similarity">
    <text evidence="2 7">Belongs to the sodium:solute symporter (SSF) (TC 2.A.21) family.</text>
</comment>
<dbReference type="Proteomes" id="UP000006443">
    <property type="component" value="Unassembled WGS sequence"/>
</dbReference>
<evidence type="ECO:0000256" key="4">
    <source>
        <dbReference type="ARBA" id="ARBA00022692"/>
    </source>
</evidence>
<organism evidence="9 10">
    <name type="scientific">Dethiobacter alkaliphilus AHT 1</name>
    <dbReference type="NCBI Taxonomy" id="555088"/>
    <lineage>
        <taxon>Bacteria</taxon>
        <taxon>Bacillati</taxon>
        <taxon>Bacillota</taxon>
        <taxon>Dethiobacteria</taxon>
        <taxon>Dethiobacterales</taxon>
        <taxon>Dethiobacteraceae</taxon>
        <taxon>Dethiobacter</taxon>
    </lineage>
</organism>
<dbReference type="eggNOG" id="COG4147">
    <property type="taxonomic scope" value="Bacteria"/>
</dbReference>
<sequence>MKDSQWTKFALGVIGSVLLLTAIFSFMEGQGALQPRTIGLIFFFGTVLLYAVVGVLSSARKVADYYVAGRDIPALYNGMAGAANWMSAASVIGMAGTIYMLGYDGLAYIMGWTGGYVLLALLIAPYVRKMRAYTVPDFMAARYGGNVARGVSVFSAVAMNIVYLIPQFMGVGMIASRFLGLPFEWGVFVALAVILLTTFSGGMRGVTWVSVAQYLIALTAYVVPLVLLSIRLTGSPIPWLSYGQALSEITAFEAANNMTSYIQPFTNMSMLNTLGLIFCLMVGTVGLPHVLTRFYTVKSVRESRISVGWCLLFIVLIYASAPAMAALVRNDIYQNLVGTPIADMPAWVESWGEQDMVTVNDVNNDGILAYEGLELHPDMIVTGAPEIANMPYTVSGLIGAGGMAAAVSTSLGLLMVLAAGVAHDIYKKMINPDASEGAVLFWSRAVLVVVAALCALAALSRPALIVAMVAWAFSIAAASFFPAIFLGIWWRRANATGAVAGMIVGLTVTITYIIISHFYGIQIFGILPVNAGLFGVPANFLVTYFVSMATEAPPEDIQDLVTELRYPRATREIGEGN</sequence>
<dbReference type="CDD" id="cd11480">
    <property type="entry name" value="SLC5sbd_u4"/>
    <property type="match status" value="1"/>
</dbReference>
<feature type="transmembrane region" description="Helical" evidence="8">
    <location>
        <begin position="497"/>
        <end position="515"/>
    </location>
</feature>
<dbReference type="AlphaFoldDB" id="C0GHB7"/>
<keyword evidence="3" id="KW-0813">Transport</keyword>
<feature type="transmembrane region" description="Helical" evidence="8">
    <location>
        <begin position="274"/>
        <end position="295"/>
    </location>
</feature>
<feature type="transmembrane region" description="Helical" evidence="8">
    <location>
        <begin position="107"/>
        <end position="127"/>
    </location>
</feature>
<feature type="transmembrane region" description="Helical" evidence="8">
    <location>
        <begin position="80"/>
        <end position="101"/>
    </location>
</feature>
<dbReference type="GO" id="GO:0005886">
    <property type="term" value="C:plasma membrane"/>
    <property type="evidence" value="ECO:0007669"/>
    <property type="project" value="TreeGrafter"/>
</dbReference>
<reference evidence="9 10" key="1">
    <citation type="submission" date="2009-02" db="EMBL/GenBank/DDBJ databases">
        <title>Sequencing of the draft genome and assembly of Dethiobacter alkaliphilus AHT 1.</title>
        <authorList>
            <consortium name="US DOE Joint Genome Institute (JGI-PGF)"/>
            <person name="Lucas S."/>
            <person name="Copeland A."/>
            <person name="Lapidus A."/>
            <person name="Glavina del Rio T."/>
            <person name="Dalin E."/>
            <person name="Tice H."/>
            <person name="Bruce D."/>
            <person name="Goodwin L."/>
            <person name="Pitluck S."/>
            <person name="Larimer F."/>
            <person name="Land M.L."/>
            <person name="Hauser L."/>
            <person name="Muyzer G."/>
        </authorList>
    </citation>
    <scope>NUCLEOTIDE SEQUENCE [LARGE SCALE GENOMIC DNA]</scope>
    <source>
        <strain evidence="9 10">AHT 1</strain>
    </source>
</reference>
<feature type="transmembrane region" description="Helical" evidence="8">
    <location>
        <begin position="307"/>
        <end position="328"/>
    </location>
</feature>
<feature type="transmembrane region" description="Helical" evidence="8">
    <location>
        <begin position="39"/>
        <end position="59"/>
    </location>
</feature>
<feature type="transmembrane region" description="Helical" evidence="8">
    <location>
        <begin position="465"/>
        <end position="490"/>
    </location>
</feature>
<dbReference type="Gene3D" id="1.20.1730.10">
    <property type="entry name" value="Sodium/glucose cotransporter"/>
    <property type="match status" value="1"/>
</dbReference>
<dbReference type="OrthoDB" id="9814523at2"/>
<feature type="transmembrane region" description="Helical" evidence="8">
    <location>
        <begin position="9"/>
        <end position="27"/>
    </location>
</feature>
<keyword evidence="4 8" id="KW-0812">Transmembrane</keyword>
<dbReference type="STRING" id="555088.DealDRAFT_1876"/>
<feature type="transmembrane region" description="Helical" evidence="8">
    <location>
        <begin position="397"/>
        <end position="418"/>
    </location>
</feature>
<feature type="transmembrane region" description="Helical" evidence="8">
    <location>
        <begin position="439"/>
        <end position="459"/>
    </location>
</feature>
<dbReference type="PROSITE" id="PS50283">
    <property type="entry name" value="NA_SOLUT_SYMP_3"/>
    <property type="match status" value="1"/>
</dbReference>
<dbReference type="InterPro" id="IPR050277">
    <property type="entry name" value="Sodium:Solute_Symporter"/>
</dbReference>
<dbReference type="NCBIfam" id="TIGR03648">
    <property type="entry name" value="Na_symport_lg"/>
    <property type="match status" value="1"/>
</dbReference>
<dbReference type="PANTHER" id="PTHR48086">
    <property type="entry name" value="SODIUM/PROLINE SYMPORTER-RELATED"/>
    <property type="match status" value="1"/>
</dbReference>
<dbReference type="EMBL" id="ACJM01000009">
    <property type="protein sequence ID" value="EEG77123.1"/>
    <property type="molecule type" value="Genomic_DNA"/>
</dbReference>
<comment type="subcellular location">
    <subcellularLocation>
        <location evidence="1">Membrane</location>
        <topology evidence="1">Multi-pass membrane protein</topology>
    </subcellularLocation>
</comment>
<proteinExistence type="inferred from homology"/>
<evidence type="ECO:0000256" key="6">
    <source>
        <dbReference type="ARBA" id="ARBA00023136"/>
    </source>
</evidence>
<keyword evidence="10" id="KW-1185">Reference proteome</keyword>
<dbReference type="PANTHER" id="PTHR48086:SF5">
    <property type="entry name" value="NA(+):SOLUTE SYMPORTER (SSF FAMILY)"/>
    <property type="match status" value="1"/>
</dbReference>
<dbReference type="InterPro" id="IPR019899">
    <property type="entry name" value="Na/solute_symporter_VC_2705"/>
</dbReference>
<evidence type="ECO:0000256" key="2">
    <source>
        <dbReference type="ARBA" id="ARBA00006434"/>
    </source>
</evidence>
<evidence type="ECO:0000256" key="5">
    <source>
        <dbReference type="ARBA" id="ARBA00022989"/>
    </source>
</evidence>
<name>C0GHB7_DETAL</name>
<keyword evidence="6 8" id="KW-0472">Membrane</keyword>
<feature type="transmembrane region" description="Helical" evidence="8">
    <location>
        <begin position="521"/>
        <end position="546"/>
    </location>
</feature>
<feature type="transmembrane region" description="Helical" evidence="8">
    <location>
        <begin position="185"/>
        <end position="202"/>
    </location>
</feature>
<feature type="transmembrane region" description="Helical" evidence="8">
    <location>
        <begin position="147"/>
        <end position="165"/>
    </location>
</feature>
<dbReference type="InterPro" id="IPR038377">
    <property type="entry name" value="Na/Glc_symporter_sf"/>
</dbReference>
<evidence type="ECO:0000256" key="1">
    <source>
        <dbReference type="ARBA" id="ARBA00004141"/>
    </source>
</evidence>
<gene>
    <name evidence="9" type="ORF">DealDRAFT_1876</name>
</gene>
<dbReference type="GO" id="GO:0022857">
    <property type="term" value="F:transmembrane transporter activity"/>
    <property type="evidence" value="ECO:0007669"/>
    <property type="project" value="InterPro"/>
</dbReference>
<evidence type="ECO:0000256" key="7">
    <source>
        <dbReference type="RuleBase" id="RU362091"/>
    </source>
</evidence>
<evidence type="ECO:0000313" key="10">
    <source>
        <dbReference type="Proteomes" id="UP000006443"/>
    </source>
</evidence>
<keyword evidence="5 8" id="KW-1133">Transmembrane helix</keyword>
<feature type="transmembrane region" description="Helical" evidence="8">
    <location>
        <begin position="214"/>
        <end position="232"/>
    </location>
</feature>
<evidence type="ECO:0000256" key="8">
    <source>
        <dbReference type="SAM" id="Phobius"/>
    </source>
</evidence>
<dbReference type="RefSeq" id="WP_008516859.1">
    <property type="nucleotide sequence ID" value="NZ_ACJM01000009.1"/>
</dbReference>
<comment type="caution">
    <text evidence="9">The sequence shown here is derived from an EMBL/GenBank/DDBJ whole genome shotgun (WGS) entry which is preliminary data.</text>
</comment>
<accession>C0GHB7</accession>
<protein>
    <submittedName>
        <fullName evidence="9">Na+/solute symporter</fullName>
    </submittedName>
</protein>